<sequence>MTETSNCVILPSIDCLPLTQLYINFFQEQEEKAKKIFSNFDIGNHNPKNTAITHSEQQQIYPSFNVNSMCQNNILQSAPQNVINNLNQDQNITSQPKVSKLKGSWSLEEDQKLREAVANCDPIIWDVIAEKVPGRSAIQCKERWLYRLHPEVKKTRFEKWEDDLIISERNRVGNHWTLISNKLPGRTSCAVKNRWYSVLINKVRQNDSIVY</sequence>
<gene>
    <name evidence="3" type="ORF">M9Y10_002502</name>
</gene>
<dbReference type="PROSITE" id="PS51294">
    <property type="entry name" value="HTH_MYB"/>
    <property type="match status" value="2"/>
</dbReference>
<dbReference type="Proteomes" id="UP001470230">
    <property type="component" value="Unassembled WGS sequence"/>
</dbReference>
<dbReference type="SUPFAM" id="SSF46689">
    <property type="entry name" value="Homeodomain-like"/>
    <property type="match status" value="1"/>
</dbReference>
<feature type="domain" description="Myb-like" evidence="1">
    <location>
        <begin position="149"/>
        <end position="199"/>
    </location>
</feature>
<accession>A0ABR2LA08</accession>
<evidence type="ECO:0000259" key="2">
    <source>
        <dbReference type="PROSITE" id="PS51294"/>
    </source>
</evidence>
<evidence type="ECO:0000259" key="1">
    <source>
        <dbReference type="PROSITE" id="PS50090"/>
    </source>
</evidence>
<evidence type="ECO:0000313" key="4">
    <source>
        <dbReference type="Proteomes" id="UP001470230"/>
    </source>
</evidence>
<dbReference type="PROSITE" id="PS50090">
    <property type="entry name" value="MYB_LIKE"/>
    <property type="match status" value="2"/>
</dbReference>
<proteinExistence type="predicted"/>
<dbReference type="InterPro" id="IPR017930">
    <property type="entry name" value="Myb_dom"/>
</dbReference>
<comment type="caution">
    <text evidence="3">The sequence shown here is derived from an EMBL/GenBank/DDBJ whole genome shotgun (WGS) entry which is preliminary data.</text>
</comment>
<feature type="domain" description="HTH myb-type" evidence="2">
    <location>
        <begin position="153"/>
        <end position="203"/>
    </location>
</feature>
<evidence type="ECO:0008006" key="5">
    <source>
        <dbReference type="Google" id="ProtNLM"/>
    </source>
</evidence>
<protein>
    <recommendedName>
        <fullName evidence="5">Myb-like DNA-binding domain containing protein</fullName>
    </recommendedName>
</protein>
<feature type="domain" description="Myb-like" evidence="1">
    <location>
        <begin position="97"/>
        <end position="148"/>
    </location>
</feature>
<keyword evidence="4" id="KW-1185">Reference proteome</keyword>
<dbReference type="InterPro" id="IPR001005">
    <property type="entry name" value="SANT/Myb"/>
</dbReference>
<evidence type="ECO:0000313" key="3">
    <source>
        <dbReference type="EMBL" id="KAK8900179.1"/>
    </source>
</evidence>
<dbReference type="Gene3D" id="1.10.10.60">
    <property type="entry name" value="Homeodomain-like"/>
    <property type="match status" value="2"/>
</dbReference>
<organism evidence="3 4">
    <name type="scientific">Tritrichomonas musculus</name>
    <dbReference type="NCBI Taxonomy" id="1915356"/>
    <lineage>
        <taxon>Eukaryota</taxon>
        <taxon>Metamonada</taxon>
        <taxon>Parabasalia</taxon>
        <taxon>Tritrichomonadida</taxon>
        <taxon>Tritrichomonadidae</taxon>
        <taxon>Tritrichomonas</taxon>
    </lineage>
</organism>
<dbReference type="CDD" id="cd00167">
    <property type="entry name" value="SANT"/>
    <property type="match status" value="2"/>
</dbReference>
<dbReference type="InterPro" id="IPR009057">
    <property type="entry name" value="Homeodomain-like_sf"/>
</dbReference>
<reference evidence="3 4" key="1">
    <citation type="submission" date="2024-04" db="EMBL/GenBank/DDBJ databases">
        <title>Tritrichomonas musculus Genome.</title>
        <authorList>
            <person name="Alves-Ferreira E."/>
            <person name="Grigg M."/>
            <person name="Lorenzi H."/>
            <person name="Galac M."/>
        </authorList>
    </citation>
    <scope>NUCLEOTIDE SEQUENCE [LARGE SCALE GENOMIC DNA]</scope>
    <source>
        <strain evidence="3 4">EAF2021</strain>
    </source>
</reference>
<dbReference type="PANTHER" id="PTHR45614">
    <property type="entry name" value="MYB PROTEIN-RELATED"/>
    <property type="match status" value="1"/>
</dbReference>
<dbReference type="SMART" id="SM00717">
    <property type="entry name" value="SANT"/>
    <property type="match status" value="2"/>
</dbReference>
<name>A0ABR2LA08_9EUKA</name>
<dbReference type="PANTHER" id="PTHR45614:SF241">
    <property type="entry name" value="MYB-LIKE DNA-BINDING PROTEIN"/>
    <property type="match status" value="1"/>
</dbReference>
<dbReference type="EMBL" id="JAPFFF010000001">
    <property type="protein sequence ID" value="KAK8900179.1"/>
    <property type="molecule type" value="Genomic_DNA"/>
</dbReference>
<dbReference type="Pfam" id="PF00249">
    <property type="entry name" value="Myb_DNA-binding"/>
    <property type="match status" value="2"/>
</dbReference>
<dbReference type="InterPro" id="IPR050560">
    <property type="entry name" value="MYB_TF"/>
</dbReference>
<feature type="domain" description="HTH myb-type" evidence="2">
    <location>
        <begin position="97"/>
        <end position="152"/>
    </location>
</feature>